<evidence type="ECO:0000256" key="3">
    <source>
        <dbReference type="ARBA" id="ARBA00010980"/>
    </source>
</evidence>
<dbReference type="PANTHER" id="PTHR31683">
    <property type="entry name" value="PECTATE LYASE 18-RELATED"/>
    <property type="match status" value="1"/>
</dbReference>
<evidence type="ECO:0000256" key="5">
    <source>
        <dbReference type="ARBA" id="ARBA00022729"/>
    </source>
</evidence>
<dbReference type="InterPro" id="IPR045032">
    <property type="entry name" value="PEL"/>
</dbReference>
<dbReference type="SMART" id="SM00656">
    <property type="entry name" value="Amb_all"/>
    <property type="match status" value="1"/>
</dbReference>
<feature type="signal peptide" evidence="10">
    <location>
        <begin position="1"/>
        <end position="24"/>
    </location>
</feature>
<dbReference type="GO" id="GO:0000272">
    <property type="term" value="P:polysaccharide catabolic process"/>
    <property type="evidence" value="ECO:0007669"/>
    <property type="project" value="UniProtKB-KW"/>
</dbReference>
<dbReference type="InterPro" id="IPR012334">
    <property type="entry name" value="Pectin_lyas_fold"/>
</dbReference>
<evidence type="ECO:0000313" key="13">
    <source>
        <dbReference type="Proteomes" id="UP000223968"/>
    </source>
</evidence>
<comment type="caution">
    <text evidence="12">The sequence shown here is derived from an EMBL/GenBank/DDBJ whole genome shotgun (WGS) entry which is preliminary data.</text>
</comment>
<comment type="cofactor">
    <cofactor evidence="2">
        <name>Ca(2+)</name>
        <dbReference type="ChEBI" id="CHEBI:29108"/>
    </cofactor>
</comment>
<dbReference type="STRING" id="1447875.A0A2B7Y1L2"/>
<dbReference type="InterPro" id="IPR011050">
    <property type="entry name" value="Pectin_lyase_fold/virulence"/>
</dbReference>
<comment type="subcellular location">
    <subcellularLocation>
        <location evidence="9">Secreted</location>
    </subcellularLocation>
</comment>
<dbReference type="AlphaFoldDB" id="A0A2B7Y1L2"/>
<dbReference type="OrthoDB" id="2019149at2759"/>
<sequence>MDAMKAQALLASFSIFLLFPNTLTAPAIASCARCDEVAHGFASLNGGTYGGRDGTVVTATTFEQLKEYAGSEEPLIIRVDGALTAEPLGYEVPIKSDKTIIGVGNTGHIVGGGFNINQEKNIIIRNLEISDTYIPEDYNGKTEDWDAIQIDTGSNIWIDHVKLTRMADGLIDSRKDTDYITVSNSLLSDHNKAFGIGWTDNVIAKMTINDNFFNSTNQRNPSADNLLHCHMYNNYHLNLTSYGNYARGQTQLLVENSYFEEVHDPVVAGPDASIRSNLLKFKDCTGETHESVNPDNVFDAREFYEYEVKDPYDLPTTIPPFVGPREDIGV</sequence>
<evidence type="ECO:0000256" key="8">
    <source>
        <dbReference type="ARBA" id="ARBA00023316"/>
    </source>
</evidence>
<evidence type="ECO:0000256" key="7">
    <source>
        <dbReference type="ARBA" id="ARBA00023239"/>
    </source>
</evidence>
<proteinExistence type="inferred from homology"/>
<keyword evidence="9" id="KW-0964">Secreted</keyword>
<keyword evidence="5 10" id="KW-0732">Signal</keyword>
<keyword evidence="6" id="KW-0106">Calcium</keyword>
<gene>
    <name evidence="12" type="ORF">AJ79_02786</name>
</gene>
<keyword evidence="8" id="KW-0961">Cell wall biogenesis/degradation</keyword>
<keyword evidence="7 9" id="KW-0456">Lyase</keyword>
<keyword evidence="13" id="KW-1185">Reference proteome</keyword>
<evidence type="ECO:0000256" key="10">
    <source>
        <dbReference type="SAM" id="SignalP"/>
    </source>
</evidence>
<accession>A0A2B7Y1L2</accession>
<comment type="catalytic activity">
    <reaction evidence="1">
        <text>Eliminative cleavage of (1-&gt;4)-alpha-D-galacturonan to give oligosaccharides with 4-deoxy-alpha-D-galact-4-enuronosyl groups at their non-reducing ends.</text>
        <dbReference type="EC" id="4.2.2.2"/>
    </reaction>
</comment>
<reference evidence="12 13" key="1">
    <citation type="submission" date="2017-10" db="EMBL/GenBank/DDBJ databases">
        <title>Comparative genomics in systemic dimorphic fungi from Ajellomycetaceae.</title>
        <authorList>
            <person name="Munoz J.F."/>
            <person name="Mcewen J.G."/>
            <person name="Clay O.K."/>
            <person name="Cuomo C.A."/>
        </authorList>
    </citation>
    <scope>NUCLEOTIDE SEQUENCE [LARGE SCALE GENOMIC DNA]</scope>
    <source>
        <strain evidence="12 13">UAMH5409</strain>
    </source>
</reference>
<name>A0A2B7Y1L2_9EURO</name>
<feature type="chain" id="PRO_5013016142" description="pectate lyase" evidence="10">
    <location>
        <begin position="25"/>
        <end position="330"/>
    </location>
</feature>
<comment type="similarity">
    <text evidence="3 9">Belongs to the polysaccharide lyase 1 family.</text>
</comment>
<dbReference type="PROSITE" id="PS51257">
    <property type="entry name" value="PROKAR_LIPOPROTEIN"/>
    <property type="match status" value="1"/>
</dbReference>
<dbReference type="Pfam" id="PF00544">
    <property type="entry name" value="Pectate_lyase_4"/>
    <property type="match status" value="1"/>
</dbReference>
<keyword evidence="9" id="KW-0119">Carbohydrate metabolism</keyword>
<evidence type="ECO:0000259" key="11">
    <source>
        <dbReference type="SMART" id="SM00656"/>
    </source>
</evidence>
<protein>
    <recommendedName>
        <fullName evidence="4">pectate lyase</fullName>
        <ecNumber evidence="4">4.2.2.2</ecNumber>
    </recommendedName>
</protein>
<dbReference type="Gene3D" id="2.160.20.10">
    <property type="entry name" value="Single-stranded right-handed beta-helix, Pectin lyase-like"/>
    <property type="match status" value="1"/>
</dbReference>
<evidence type="ECO:0000256" key="4">
    <source>
        <dbReference type="ARBA" id="ARBA00012272"/>
    </source>
</evidence>
<keyword evidence="9" id="KW-0624">Polysaccharide degradation</keyword>
<dbReference type="InterPro" id="IPR002022">
    <property type="entry name" value="Pec_lyase"/>
</dbReference>
<dbReference type="GO" id="GO:0005576">
    <property type="term" value="C:extracellular region"/>
    <property type="evidence" value="ECO:0007669"/>
    <property type="project" value="UniProtKB-SubCell"/>
</dbReference>
<evidence type="ECO:0000256" key="9">
    <source>
        <dbReference type="RuleBase" id="RU361173"/>
    </source>
</evidence>
<evidence type="ECO:0000256" key="6">
    <source>
        <dbReference type="ARBA" id="ARBA00022837"/>
    </source>
</evidence>
<organism evidence="12 13">
    <name type="scientific">Helicocarpus griseus UAMH5409</name>
    <dbReference type="NCBI Taxonomy" id="1447875"/>
    <lineage>
        <taxon>Eukaryota</taxon>
        <taxon>Fungi</taxon>
        <taxon>Dikarya</taxon>
        <taxon>Ascomycota</taxon>
        <taxon>Pezizomycotina</taxon>
        <taxon>Eurotiomycetes</taxon>
        <taxon>Eurotiomycetidae</taxon>
        <taxon>Onygenales</taxon>
        <taxon>Ajellomycetaceae</taxon>
        <taxon>Helicocarpus</taxon>
    </lineage>
</organism>
<evidence type="ECO:0000313" key="12">
    <source>
        <dbReference type="EMBL" id="PGH14923.1"/>
    </source>
</evidence>
<dbReference type="EMBL" id="PDNB01000030">
    <property type="protein sequence ID" value="PGH14923.1"/>
    <property type="molecule type" value="Genomic_DNA"/>
</dbReference>
<dbReference type="PANTHER" id="PTHR31683:SF18">
    <property type="entry name" value="PECTATE LYASE 21-RELATED"/>
    <property type="match status" value="1"/>
</dbReference>
<dbReference type="SUPFAM" id="SSF51126">
    <property type="entry name" value="Pectin lyase-like"/>
    <property type="match status" value="1"/>
</dbReference>
<evidence type="ECO:0000256" key="2">
    <source>
        <dbReference type="ARBA" id="ARBA00001913"/>
    </source>
</evidence>
<dbReference type="EC" id="4.2.2.2" evidence="4"/>
<dbReference type="GO" id="GO:0071555">
    <property type="term" value="P:cell wall organization"/>
    <property type="evidence" value="ECO:0007669"/>
    <property type="project" value="UniProtKB-KW"/>
</dbReference>
<feature type="domain" description="Pectate lyase" evidence="11">
    <location>
        <begin position="52"/>
        <end position="265"/>
    </location>
</feature>
<dbReference type="Proteomes" id="UP000223968">
    <property type="component" value="Unassembled WGS sequence"/>
</dbReference>
<dbReference type="GO" id="GO:0030570">
    <property type="term" value="F:pectate lyase activity"/>
    <property type="evidence" value="ECO:0007669"/>
    <property type="project" value="UniProtKB-EC"/>
</dbReference>
<evidence type="ECO:0000256" key="1">
    <source>
        <dbReference type="ARBA" id="ARBA00000695"/>
    </source>
</evidence>